<sequence length="55" mass="6389">MQNGFIQERINDSPAAKKHLYPVFLGLLHLRFSPNRVNTTALHNSLYKLPKQKDK</sequence>
<gene>
    <name evidence="1" type="ORF">APZ42_031680</name>
</gene>
<dbReference type="AlphaFoldDB" id="A0A164MJ96"/>
<dbReference type="EMBL" id="LRGB01002993">
    <property type="protein sequence ID" value="KZS05107.1"/>
    <property type="molecule type" value="Genomic_DNA"/>
</dbReference>
<reference evidence="1 2" key="1">
    <citation type="submission" date="2016-03" db="EMBL/GenBank/DDBJ databases">
        <title>EvidentialGene: Evidence-directed Construction of Genes on Genomes.</title>
        <authorList>
            <person name="Gilbert D.G."/>
            <person name="Choi J.-H."/>
            <person name="Mockaitis K."/>
            <person name="Colbourne J."/>
            <person name="Pfrender M."/>
        </authorList>
    </citation>
    <scope>NUCLEOTIDE SEQUENCE [LARGE SCALE GENOMIC DNA]</scope>
    <source>
        <strain evidence="1 2">Xinb3</strain>
        <tissue evidence="1">Complete organism</tissue>
    </source>
</reference>
<evidence type="ECO:0000313" key="1">
    <source>
        <dbReference type="EMBL" id="KZS05107.1"/>
    </source>
</evidence>
<name>A0A164MJ96_9CRUS</name>
<evidence type="ECO:0000313" key="2">
    <source>
        <dbReference type="Proteomes" id="UP000076858"/>
    </source>
</evidence>
<keyword evidence="2" id="KW-1185">Reference proteome</keyword>
<accession>A0A164MJ96</accession>
<comment type="caution">
    <text evidence="1">The sequence shown here is derived from an EMBL/GenBank/DDBJ whole genome shotgun (WGS) entry which is preliminary data.</text>
</comment>
<organism evidence="1 2">
    <name type="scientific">Daphnia magna</name>
    <dbReference type="NCBI Taxonomy" id="35525"/>
    <lineage>
        <taxon>Eukaryota</taxon>
        <taxon>Metazoa</taxon>
        <taxon>Ecdysozoa</taxon>
        <taxon>Arthropoda</taxon>
        <taxon>Crustacea</taxon>
        <taxon>Branchiopoda</taxon>
        <taxon>Diplostraca</taxon>
        <taxon>Cladocera</taxon>
        <taxon>Anomopoda</taxon>
        <taxon>Daphniidae</taxon>
        <taxon>Daphnia</taxon>
    </lineage>
</organism>
<proteinExistence type="predicted"/>
<protein>
    <submittedName>
        <fullName evidence="1">Uncharacterized protein</fullName>
    </submittedName>
</protein>
<dbReference type="Proteomes" id="UP000076858">
    <property type="component" value="Unassembled WGS sequence"/>
</dbReference>